<dbReference type="PANTHER" id="PTHR10357">
    <property type="entry name" value="ALPHA-AMYLASE FAMILY MEMBER"/>
    <property type="match status" value="1"/>
</dbReference>
<dbReference type="GO" id="GO:0047669">
    <property type="term" value="F:amylosucrase activity"/>
    <property type="evidence" value="ECO:0007669"/>
    <property type="project" value="UniProtKB-EC"/>
</dbReference>
<dbReference type="Pfam" id="PF22582">
    <property type="entry name" value="Amylosucrase_C-like"/>
    <property type="match status" value="1"/>
</dbReference>
<dbReference type="Pfam" id="PF00128">
    <property type="entry name" value="Alpha-amylase"/>
    <property type="match status" value="1"/>
</dbReference>
<dbReference type="InterPro" id="IPR045857">
    <property type="entry name" value="O16G_dom_2"/>
</dbReference>
<dbReference type="InterPro" id="IPR013780">
    <property type="entry name" value="Glyco_hydro_b"/>
</dbReference>
<organism evidence="2">
    <name type="scientific">Deinococcus radiopugnans</name>
    <dbReference type="NCBI Taxonomy" id="57497"/>
    <lineage>
        <taxon>Bacteria</taxon>
        <taxon>Thermotogati</taxon>
        <taxon>Deinococcota</taxon>
        <taxon>Deinococci</taxon>
        <taxon>Deinococcales</taxon>
        <taxon>Deinococcaceae</taxon>
        <taxon>Deinococcus</taxon>
    </lineage>
</organism>
<keyword evidence="2" id="KW-0328">Glycosyltransferase</keyword>
<feature type="domain" description="Glycosyl hydrolase family 13 catalytic" evidence="1">
    <location>
        <begin position="95"/>
        <end position="539"/>
    </location>
</feature>
<proteinExistence type="predicted"/>
<keyword evidence="2" id="KW-0808">Transferase</keyword>
<protein>
    <submittedName>
        <fullName evidence="2">Amylosucrase</fullName>
        <ecNumber evidence="2">2.4.1.4</ecNumber>
    </submittedName>
</protein>
<name>A0A4P8XUU6_9DEIO</name>
<dbReference type="SMART" id="SM00642">
    <property type="entry name" value="Aamy"/>
    <property type="match status" value="1"/>
</dbReference>
<dbReference type="Gene3D" id="2.60.40.1180">
    <property type="entry name" value="Golgi alpha-mannosidase II"/>
    <property type="match status" value="1"/>
</dbReference>
<dbReference type="AlphaFoldDB" id="A0A4P8XUU6"/>
<accession>A0A4P8XUU6</accession>
<dbReference type="InterPro" id="IPR006047">
    <property type="entry name" value="GH13_cat_dom"/>
</dbReference>
<evidence type="ECO:0000313" key="2">
    <source>
        <dbReference type="EMBL" id="QCT05769.1"/>
    </source>
</evidence>
<dbReference type="SUPFAM" id="SSF51445">
    <property type="entry name" value="(Trans)glycosidases"/>
    <property type="match status" value="1"/>
</dbReference>
<dbReference type="PANTHER" id="PTHR10357:SF213">
    <property type="entry name" value="ALPHA AMYLASE CATALYTIC REGION"/>
    <property type="match status" value="1"/>
</dbReference>
<dbReference type="InterPro" id="IPR044077">
    <property type="entry name" value="Amylosucrase"/>
</dbReference>
<evidence type="ECO:0000259" key="1">
    <source>
        <dbReference type="SMART" id="SM00642"/>
    </source>
</evidence>
<dbReference type="EMBL" id="MK766972">
    <property type="protein sequence ID" value="QCT05769.1"/>
    <property type="molecule type" value="Genomic_DNA"/>
</dbReference>
<dbReference type="BRENDA" id="2.4.1.4">
    <property type="organism ID" value="14476"/>
</dbReference>
<dbReference type="GO" id="GO:0005975">
    <property type="term" value="P:carbohydrate metabolic process"/>
    <property type="evidence" value="ECO:0007669"/>
    <property type="project" value="InterPro"/>
</dbReference>
<sequence>MPTTLLTPEQAERLRLAFDDDRDAQTFFLRLERYGPELLDSLRAVYLERADGLLERLLEIMLHAYHTRPADLKRLDEARLLSPDWLQSPHMVGYVAYTDRFAGTLRGVQEHVDYLEGLGVTYLHLMPLLRPREGENDGGYAVADYRSVRPDLGTMDDLSGLARELRGRGISLVLDLVLNHVAREHEWAERARAGEEQYRDYFHFFADRGLPDAYEASLPEVFPDFAPGNFTWDEQAGEGGIGGWVWTTFNTYQWDLNWGNPDVLAEFVDIILNLANRGVEVFRLDAIAFIWKRLGTSSQNQPEVHHLTRALRAAARIVAPAVAFKAEAIVGPDDLIHYLGSGTHHGRVSDMAYHNSLMVQLWSSLASRDTRLMEEALRAFPPKPTNTTWGLYVRCHDDIGWAISDTDAARVGMSGPGHRHFLSDFYSGEFAGSFARGLVFQHNPATGDRRISGAAASLAGLETALEGGDETQIELAVGRLLLLHTVVLGFGGVPLLYMGDELALTNDDRYADIPEHAADNRWVHRPRMDWALAEEVQAHPDTPAGQVNAGLRQRIAVRKTLPHLHASIESRVIASPDPRVLVLRRDHPQGTLLELYNFSEDRVVLPAYTLRGQLGEDARDALSGSAFHLSRPTLTLDPYRALWLTAAEVNA</sequence>
<dbReference type="Gene3D" id="3.20.20.80">
    <property type="entry name" value="Glycosidases"/>
    <property type="match status" value="1"/>
</dbReference>
<dbReference type="InterPro" id="IPR017853">
    <property type="entry name" value="GH"/>
</dbReference>
<dbReference type="InterPro" id="IPR055218">
    <property type="entry name" value="Amylosucrase_C"/>
</dbReference>
<dbReference type="Gene3D" id="3.90.400.10">
    <property type="entry name" value="Oligo-1,6-glucosidase, Domain 2"/>
    <property type="match status" value="1"/>
</dbReference>
<dbReference type="CDD" id="cd11324">
    <property type="entry name" value="AmyAc_Amylosucrase"/>
    <property type="match status" value="1"/>
</dbReference>
<dbReference type="SUPFAM" id="SSF51011">
    <property type="entry name" value="Glycosyl hydrolase domain"/>
    <property type="match status" value="1"/>
</dbReference>
<dbReference type="Gene3D" id="1.10.1740.10">
    <property type="match status" value="1"/>
</dbReference>
<reference evidence="2" key="1">
    <citation type="submission" date="2019-04" db="EMBL/GenBank/DDBJ databases">
        <authorList>
            <person name="Jung D.-H."/>
        </authorList>
    </citation>
    <scope>NUCLEOTIDE SEQUENCE</scope>
    <source>
        <strain evidence="2">DRpAS_NC</strain>
    </source>
</reference>
<dbReference type="EC" id="2.4.1.4" evidence="2"/>